<evidence type="ECO:0000313" key="3">
    <source>
        <dbReference type="EMBL" id="SVA74498.1"/>
    </source>
</evidence>
<sequence length="265" mass="28983">VLTGVIWSTGGFMIKLIPWPPLVIAGLRSGVAALVIYLYNRPQKLPLGKYTLGGAIAYAVMVIFFVLANKLTTAGNTILIQYTAPVYVALIGFSFLREKVSLIDWITILIILTGLLLFFLDELSGSSLWGNIAALISGFGFAGLILFLRKQKQGRPIDSVLMGNLLTFCICTPFIVQDVTFEASIWLKIVFLGIIQLGLAYILFTIAIRHVTALDAVIYPVIEPICNPIFAYVFLGETLEFFAYMGGALVVMGVIGRGILQIKKP</sequence>
<organism evidence="3">
    <name type="scientific">marine metagenome</name>
    <dbReference type="NCBI Taxonomy" id="408172"/>
    <lineage>
        <taxon>unclassified sequences</taxon>
        <taxon>metagenomes</taxon>
        <taxon>ecological metagenomes</taxon>
    </lineage>
</organism>
<keyword evidence="1" id="KW-1133">Transmembrane helix</keyword>
<dbReference type="AlphaFoldDB" id="A0A381YBV7"/>
<feature type="transmembrane region" description="Helical" evidence="1">
    <location>
        <begin position="50"/>
        <end position="68"/>
    </location>
</feature>
<dbReference type="EMBL" id="UINC01017858">
    <property type="protein sequence ID" value="SVA74498.1"/>
    <property type="molecule type" value="Genomic_DNA"/>
</dbReference>
<dbReference type="InterPro" id="IPR037185">
    <property type="entry name" value="EmrE-like"/>
</dbReference>
<dbReference type="Gene3D" id="1.10.3730.20">
    <property type="match status" value="1"/>
</dbReference>
<dbReference type="InterPro" id="IPR000620">
    <property type="entry name" value="EamA_dom"/>
</dbReference>
<dbReference type="PANTHER" id="PTHR22911">
    <property type="entry name" value="ACYL-MALONYL CONDENSING ENZYME-RELATED"/>
    <property type="match status" value="1"/>
</dbReference>
<name>A0A381YBV7_9ZZZZ</name>
<feature type="transmembrane region" description="Helical" evidence="1">
    <location>
        <begin position="241"/>
        <end position="260"/>
    </location>
</feature>
<gene>
    <name evidence="3" type="ORF">METZ01_LOCUS127352</name>
</gene>
<proteinExistence type="predicted"/>
<feature type="transmembrane region" description="Helical" evidence="1">
    <location>
        <begin position="185"/>
        <end position="204"/>
    </location>
</feature>
<keyword evidence="1" id="KW-0472">Membrane</keyword>
<dbReference type="SUPFAM" id="SSF103481">
    <property type="entry name" value="Multidrug resistance efflux transporter EmrE"/>
    <property type="match status" value="2"/>
</dbReference>
<feature type="transmembrane region" description="Helical" evidence="1">
    <location>
        <begin position="17"/>
        <end position="38"/>
    </location>
</feature>
<feature type="domain" description="EamA" evidence="2">
    <location>
        <begin position="128"/>
        <end position="255"/>
    </location>
</feature>
<dbReference type="Pfam" id="PF00892">
    <property type="entry name" value="EamA"/>
    <property type="match status" value="2"/>
</dbReference>
<feature type="non-terminal residue" evidence="3">
    <location>
        <position position="1"/>
    </location>
</feature>
<feature type="transmembrane region" description="Helical" evidence="1">
    <location>
        <begin position="126"/>
        <end position="148"/>
    </location>
</feature>
<feature type="domain" description="EamA" evidence="2">
    <location>
        <begin position="2"/>
        <end position="119"/>
    </location>
</feature>
<dbReference type="GO" id="GO:0016020">
    <property type="term" value="C:membrane"/>
    <property type="evidence" value="ECO:0007669"/>
    <property type="project" value="InterPro"/>
</dbReference>
<accession>A0A381YBV7</accession>
<dbReference type="PANTHER" id="PTHR22911:SF79">
    <property type="entry name" value="MOBA-LIKE NTP TRANSFERASE DOMAIN-CONTAINING PROTEIN"/>
    <property type="match status" value="1"/>
</dbReference>
<feature type="transmembrane region" description="Helical" evidence="1">
    <location>
        <begin position="102"/>
        <end position="120"/>
    </location>
</feature>
<evidence type="ECO:0000259" key="2">
    <source>
        <dbReference type="Pfam" id="PF00892"/>
    </source>
</evidence>
<protein>
    <recommendedName>
        <fullName evidence="2">EamA domain-containing protein</fullName>
    </recommendedName>
</protein>
<feature type="transmembrane region" description="Helical" evidence="1">
    <location>
        <begin position="160"/>
        <end position="179"/>
    </location>
</feature>
<evidence type="ECO:0000256" key="1">
    <source>
        <dbReference type="SAM" id="Phobius"/>
    </source>
</evidence>
<feature type="transmembrane region" description="Helical" evidence="1">
    <location>
        <begin position="74"/>
        <end position="95"/>
    </location>
</feature>
<feature type="transmembrane region" description="Helical" evidence="1">
    <location>
        <begin position="216"/>
        <end position="235"/>
    </location>
</feature>
<reference evidence="3" key="1">
    <citation type="submission" date="2018-05" db="EMBL/GenBank/DDBJ databases">
        <authorList>
            <person name="Lanie J.A."/>
            <person name="Ng W.-L."/>
            <person name="Kazmierczak K.M."/>
            <person name="Andrzejewski T.M."/>
            <person name="Davidsen T.M."/>
            <person name="Wayne K.J."/>
            <person name="Tettelin H."/>
            <person name="Glass J.I."/>
            <person name="Rusch D."/>
            <person name="Podicherti R."/>
            <person name="Tsui H.-C.T."/>
            <person name="Winkler M.E."/>
        </authorList>
    </citation>
    <scope>NUCLEOTIDE SEQUENCE</scope>
</reference>
<keyword evidence="1" id="KW-0812">Transmembrane</keyword>